<dbReference type="InterPro" id="IPR012092">
    <property type="entry name" value="DNA_glyclase/AP_lyase_Ogg"/>
</dbReference>
<comment type="similarity">
    <text evidence="7">Belongs to the type-2 OGG1 family.</text>
</comment>
<feature type="active site" evidence="7">
    <location>
        <position position="132"/>
    </location>
</feature>
<evidence type="ECO:0000256" key="4">
    <source>
        <dbReference type="ARBA" id="ARBA00023239"/>
    </source>
</evidence>
<keyword evidence="5 7" id="KW-0511">Multifunctional enzyme</keyword>
<evidence type="ECO:0000256" key="1">
    <source>
        <dbReference type="ARBA" id="ARBA00022763"/>
    </source>
</evidence>
<sequence>MVINMLIKKIEELKNSEIKDVIDKRIQEFKSFKNKSNEEWFKELCFCILTANFTAEGGIRIQREIGDGFLTLSKEELEEKLKKLGHRFYRKRAEFIVLARRFKNIKDIVKSFEDEKVAREFLVRNIKGIGYKEASHFLRNVGYDDVAIIDRHILRELYENNYIDEIPKTLSRKKYLEIENILRDIGEKVDLKLSELDLYIWYLRTGKVLK</sequence>
<dbReference type="CDD" id="cd00056">
    <property type="entry name" value="ENDO3c"/>
    <property type="match status" value="1"/>
</dbReference>
<dbReference type="EC" id="4.2.99.18" evidence="7"/>
<keyword evidence="1 7" id="KW-0227">DNA damage</keyword>
<dbReference type="HAMAP" id="MF_00241">
    <property type="entry name" value="Ogg"/>
    <property type="match status" value="1"/>
</dbReference>
<keyword evidence="10" id="KW-1185">Reference proteome</keyword>
<dbReference type="HOGENOM" id="CLU_104937_0_0_2"/>
<keyword evidence="3 7" id="KW-0234">DNA repair</keyword>
<comment type="catalytic activity">
    <reaction evidence="7">
        <text>2'-deoxyribonucleotide-(2'-deoxyribose 5'-phosphate)-2'-deoxyribonucleotide-DNA = a 3'-end 2'-deoxyribonucleotide-(2,3-dehydro-2,3-deoxyribose 5'-phosphate)-DNA + a 5'-end 5'-phospho-2'-deoxyribonucleoside-DNA + H(+)</text>
        <dbReference type="Rhea" id="RHEA:66592"/>
        <dbReference type="Rhea" id="RHEA-COMP:13180"/>
        <dbReference type="Rhea" id="RHEA-COMP:16897"/>
        <dbReference type="Rhea" id="RHEA-COMP:17067"/>
        <dbReference type="ChEBI" id="CHEBI:15378"/>
        <dbReference type="ChEBI" id="CHEBI:136412"/>
        <dbReference type="ChEBI" id="CHEBI:157695"/>
        <dbReference type="ChEBI" id="CHEBI:167181"/>
        <dbReference type="EC" id="4.2.99.18"/>
    </reaction>
</comment>
<dbReference type="eggNOG" id="arCOG04357">
    <property type="taxonomic scope" value="Archaea"/>
</dbReference>
<dbReference type="Proteomes" id="UP000002063">
    <property type="component" value="Chromosome"/>
</dbReference>
<feature type="site" description="Important for guanine/8-oxoguanine distinction" evidence="7">
    <location>
        <position position="210"/>
    </location>
</feature>
<evidence type="ECO:0000256" key="3">
    <source>
        <dbReference type="ARBA" id="ARBA00023204"/>
    </source>
</evidence>
<dbReference type="AlphaFoldDB" id="C9RFY9"/>
<accession>C9RFY9</accession>
<gene>
    <name evidence="7" type="primary">ogg</name>
    <name evidence="9" type="ordered locus">Metvu_0632</name>
</gene>
<dbReference type="STRING" id="579137.Metvu_0632"/>
<dbReference type="NCBIfam" id="NF002305">
    <property type="entry name" value="PRK01229.1"/>
    <property type="match status" value="1"/>
</dbReference>
<dbReference type="Pfam" id="PF22175">
    <property type="entry name" value="Ogg-HhH"/>
    <property type="match status" value="1"/>
</dbReference>
<dbReference type="PIRSF" id="PIRSF005954">
    <property type="entry name" value="Thrmst_ogg"/>
    <property type="match status" value="1"/>
</dbReference>
<organism evidence="9 10">
    <name type="scientific">Methanocaldococcus vulcanius (strain ATCC 700851 / DSM 12094 / M7)</name>
    <name type="common">Methanococcus vulcanius</name>
    <dbReference type="NCBI Taxonomy" id="579137"/>
    <lineage>
        <taxon>Archaea</taxon>
        <taxon>Methanobacteriati</taxon>
        <taxon>Methanobacteriota</taxon>
        <taxon>Methanomada group</taxon>
        <taxon>Methanococci</taxon>
        <taxon>Methanococcales</taxon>
        <taxon>Methanocaldococcaceae</taxon>
        <taxon>Methanocaldococcus</taxon>
    </lineage>
</organism>
<proteinExistence type="inferred from homology"/>
<dbReference type="GO" id="GO:0006284">
    <property type="term" value="P:base-excision repair"/>
    <property type="evidence" value="ECO:0007669"/>
    <property type="project" value="UniProtKB-UniRule"/>
</dbReference>
<evidence type="ECO:0000313" key="9">
    <source>
        <dbReference type="EMBL" id="ACX72491.1"/>
    </source>
</evidence>
<evidence type="ECO:0000256" key="2">
    <source>
        <dbReference type="ARBA" id="ARBA00022801"/>
    </source>
</evidence>
<feature type="active site" evidence="7">
    <location>
        <position position="150"/>
    </location>
</feature>
<evidence type="ECO:0000313" key="10">
    <source>
        <dbReference type="Proteomes" id="UP000002063"/>
    </source>
</evidence>
<dbReference type="Gene3D" id="1.10.340.30">
    <property type="entry name" value="Hypothetical protein, domain 2"/>
    <property type="match status" value="1"/>
</dbReference>
<name>C9RFY9_METVM</name>
<dbReference type="GO" id="GO:0016799">
    <property type="term" value="F:hydrolase activity, hydrolyzing N-glycosyl compounds"/>
    <property type="evidence" value="ECO:0007669"/>
    <property type="project" value="UniProtKB-UniRule"/>
</dbReference>
<dbReference type="EC" id="3.2.2.-" evidence="7"/>
<dbReference type="EMBL" id="CP001787">
    <property type="protein sequence ID" value="ACX72491.1"/>
    <property type="molecule type" value="Genomic_DNA"/>
</dbReference>
<evidence type="ECO:0000256" key="6">
    <source>
        <dbReference type="ARBA" id="ARBA00023295"/>
    </source>
</evidence>
<dbReference type="InterPro" id="IPR003265">
    <property type="entry name" value="HhH-GPD_domain"/>
</dbReference>
<reference evidence="9" key="1">
    <citation type="submission" date="2009-10" db="EMBL/GenBank/DDBJ databases">
        <title>Complete sequence of chromosome of Methanocaldococcus vulcanius M7.</title>
        <authorList>
            <consortium name="US DOE Joint Genome Institute"/>
            <person name="Lucas S."/>
            <person name="Copeland A."/>
            <person name="Lapidus A."/>
            <person name="Glavina del Rio T."/>
            <person name="Dalin E."/>
            <person name="Tice H."/>
            <person name="Bruce D."/>
            <person name="Goodwin L."/>
            <person name="Pitluck S."/>
            <person name="Lcollab F.I."/>
            <person name="Brettin T."/>
            <person name="Detter J.C."/>
            <person name="Han C."/>
            <person name="Tapia R."/>
            <person name="Kuske C.R."/>
            <person name="Schmutz J."/>
            <person name="Larimer F."/>
            <person name="Land M."/>
            <person name="Hauser L."/>
            <person name="Kyrpides N."/>
            <person name="Ovchinikova G."/>
            <person name="Sieprawska-Lupa M."/>
            <person name="Whitman W.B."/>
            <person name="Woyke T."/>
        </authorList>
    </citation>
    <scope>NUCLEOTIDE SEQUENCE [LARGE SCALE GENOMIC DNA]</scope>
    <source>
        <strain evidence="9">M7</strain>
    </source>
</reference>
<feature type="domain" description="HhH-GPD" evidence="8">
    <location>
        <begin position="49"/>
        <end position="205"/>
    </location>
</feature>
<keyword evidence="2 7" id="KW-0378">Hydrolase</keyword>
<dbReference type="InterPro" id="IPR011257">
    <property type="entry name" value="DNA_glycosylase"/>
</dbReference>
<protein>
    <recommendedName>
        <fullName evidence="7">8-oxoguanine DNA glycosylase/AP lyase</fullName>
    </recommendedName>
    <domain>
        <recommendedName>
            <fullName evidence="7">8-oxoguanine DNA glycosylase</fullName>
            <shortName evidence="7">8-oxoG DNA glycosylase</shortName>
            <ecNumber evidence="7">3.2.2.-</ecNumber>
        </recommendedName>
    </domain>
    <domain>
        <recommendedName>
            <fullName evidence="7">DNA-(apurinic or apyrimidinic site) lyase</fullName>
            <shortName evidence="7">AP lyase</shortName>
            <ecNumber evidence="7">4.2.99.18</ecNumber>
        </recommendedName>
    </domain>
</protein>
<evidence type="ECO:0000259" key="8">
    <source>
        <dbReference type="SMART" id="SM00478"/>
    </source>
</evidence>
<dbReference type="SMART" id="SM00478">
    <property type="entry name" value="ENDO3c"/>
    <property type="match status" value="1"/>
</dbReference>
<evidence type="ECO:0000256" key="5">
    <source>
        <dbReference type="ARBA" id="ARBA00023268"/>
    </source>
</evidence>
<keyword evidence="6 7" id="KW-0326">Glycosidase</keyword>
<dbReference type="SUPFAM" id="SSF48150">
    <property type="entry name" value="DNA-glycosylase"/>
    <property type="match status" value="1"/>
</dbReference>
<dbReference type="InterPro" id="IPR023170">
    <property type="entry name" value="HhH_base_excis_C"/>
</dbReference>
<dbReference type="KEGG" id="mvu:Metvu_0632"/>
<dbReference type="GO" id="GO:0140078">
    <property type="term" value="F:class I DNA-(apurinic or apyrimidinic site) endonuclease activity"/>
    <property type="evidence" value="ECO:0007669"/>
    <property type="project" value="UniProtKB-EC"/>
</dbReference>
<keyword evidence="4 7" id="KW-0456">Lyase</keyword>
<comment type="function">
    <text evidence="7">Catalyzes the excision of an oxidatively damaged form of guanine (7,8-dihydro-8-oxoguanine = 8-oxoG) from DNA. Also cleaves the DNA backbone at apurinic/apyrimidinic sites (AP sites).</text>
</comment>
<evidence type="ECO:0000256" key="7">
    <source>
        <dbReference type="HAMAP-Rule" id="MF_00241"/>
    </source>
</evidence>
<dbReference type="Gene3D" id="1.10.1670.10">
    <property type="entry name" value="Helix-hairpin-Helix base-excision DNA repair enzymes (C-terminal)"/>
    <property type="match status" value="1"/>
</dbReference>